<dbReference type="Gene3D" id="1.20.120.580">
    <property type="entry name" value="bsu32300-like"/>
    <property type="match status" value="1"/>
</dbReference>
<gene>
    <name evidence="7" type="ORF">DespoDRAFT_03321</name>
</gene>
<dbReference type="InterPro" id="IPR051813">
    <property type="entry name" value="HepT_RNase_toxin"/>
</dbReference>
<reference evidence="7 8" key="2">
    <citation type="submission" date="2012-02" db="EMBL/GenBank/DDBJ databases">
        <title>Improved High-Quality Draft sequence of Desulfobacter postgatei 2ac9.</title>
        <authorList>
            <consortium name="US DOE Joint Genome Institute"/>
            <person name="Lucas S."/>
            <person name="Han J."/>
            <person name="Lapidus A."/>
            <person name="Cheng J.-F."/>
            <person name="Goodwin L."/>
            <person name="Pitluck S."/>
            <person name="Peters L."/>
            <person name="Ovchinnikova G."/>
            <person name="Held B."/>
            <person name="Detter J.C."/>
            <person name="Han C."/>
            <person name="Tapia R."/>
            <person name="Land M."/>
            <person name="Hauser L."/>
            <person name="Kyrpides N."/>
            <person name="Ivanova N."/>
            <person name="Pagani I."/>
            <person name="Orellana R."/>
            <person name="Lovley D."/>
            <person name="Woyke T."/>
        </authorList>
    </citation>
    <scope>NUCLEOTIDE SEQUENCE [LARGE SCALE GENOMIC DNA]</scope>
    <source>
        <strain evidence="7 8">2ac9</strain>
    </source>
</reference>
<dbReference type="PANTHER" id="PTHR34139:SF1">
    <property type="entry name" value="RNASE MJ1380-RELATED"/>
    <property type="match status" value="1"/>
</dbReference>
<evidence type="ECO:0000256" key="4">
    <source>
        <dbReference type="ARBA" id="ARBA00022741"/>
    </source>
</evidence>
<evidence type="ECO:0000256" key="2">
    <source>
        <dbReference type="ARBA" id="ARBA00022649"/>
    </source>
</evidence>
<keyword evidence="2" id="KW-1277">Toxin-antitoxin system</keyword>
<evidence type="ECO:0000256" key="6">
    <source>
        <dbReference type="ARBA" id="ARBA00024207"/>
    </source>
</evidence>
<keyword evidence="8" id="KW-1185">Reference proteome</keyword>
<dbReference type="Proteomes" id="UP000005778">
    <property type="component" value="Chromosome"/>
</dbReference>
<dbReference type="GO" id="GO:0016787">
    <property type="term" value="F:hydrolase activity"/>
    <property type="evidence" value="ECO:0007669"/>
    <property type="project" value="UniProtKB-KW"/>
</dbReference>
<dbReference type="AlphaFoldDB" id="I5B6I4"/>
<sequence length="111" mass="13210">MSSRSWKFRIEDIIEALDRIFHYVKDLNYDGWMKDQKTIDAVIRNLEIIGEAAANVPREIQNLYVDIPWYQMKGMRNILIHEYFGVDNDVLWNTIQKDLPVLKEKLQAVEL</sequence>
<keyword evidence="3" id="KW-0540">Nuclease</keyword>
<accession>I5B6I4</accession>
<proteinExistence type="inferred from homology"/>
<organism evidence="7 8">
    <name type="scientific">Desulfobacter postgatei 2ac9</name>
    <dbReference type="NCBI Taxonomy" id="879212"/>
    <lineage>
        <taxon>Bacteria</taxon>
        <taxon>Pseudomonadati</taxon>
        <taxon>Thermodesulfobacteriota</taxon>
        <taxon>Desulfobacteria</taxon>
        <taxon>Desulfobacterales</taxon>
        <taxon>Desulfobacteraceae</taxon>
        <taxon>Desulfobacter</taxon>
    </lineage>
</organism>
<dbReference type="PANTHER" id="PTHR34139">
    <property type="entry name" value="UPF0331 PROTEIN MJ0127"/>
    <property type="match status" value="1"/>
</dbReference>
<keyword evidence="4" id="KW-0547">Nucleotide-binding</keyword>
<keyword evidence="1" id="KW-0597">Phosphoprotein</keyword>
<dbReference type="GO" id="GO:0000166">
    <property type="term" value="F:nucleotide binding"/>
    <property type="evidence" value="ECO:0007669"/>
    <property type="project" value="UniProtKB-KW"/>
</dbReference>
<comment type="similarity">
    <text evidence="6">Belongs to the HepT RNase toxin family.</text>
</comment>
<dbReference type="RefSeq" id="WP_004074933.1">
    <property type="nucleotide sequence ID" value="NZ_CM001488.1"/>
</dbReference>
<reference evidence="7 8" key="1">
    <citation type="submission" date="2011-09" db="EMBL/GenBank/DDBJ databases">
        <authorList>
            <consortium name="US DOE Joint Genome Institute (JGI-PGF)"/>
            <person name="Lucas S."/>
            <person name="Han J."/>
            <person name="Lapidus A."/>
            <person name="Cheng J.-F."/>
            <person name="Goodwin L."/>
            <person name="Pitluck S."/>
            <person name="Peters L."/>
            <person name="Land M.L."/>
            <person name="Hauser L."/>
            <person name="Orellana R."/>
            <person name="Lovley D."/>
            <person name="Woyke T.J."/>
        </authorList>
    </citation>
    <scope>NUCLEOTIDE SEQUENCE [LARGE SCALE GENOMIC DNA]</scope>
    <source>
        <strain evidence="7 8">2ac9</strain>
    </source>
</reference>
<evidence type="ECO:0000256" key="5">
    <source>
        <dbReference type="ARBA" id="ARBA00022801"/>
    </source>
</evidence>
<dbReference type="STRING" id="879212.DespoDRAFT_03321"/>
<dbReference type="EMBL" id="CM001488">
    <property type="protein sequence ID" value="EIM65097.1"/>
    <property type="molecule type" value="Genomic_DNA"/>
</dbReference>
<evidence type="ECO:0000256" key="3">
    <source>
        <dbReference type="ARBA" id="ARBA00022722"/>
    </source>
</evidence>
<dbReference type="eggNOG" id="COG2361">
    <property type="taxonomic scope" value="Bacteria"/>
</dbReference>
<keyword evidence="5" id="KW-0378">Hydrolase</keyword>
<evidence type="ECO:0000256" key="1">
    <source>
        <dbReference type="ARBA" id="ARBA00022553"/>
    </source>
</evidence>
<dbReference type="HOGENOM" id="CLU_142825_3_3_7"/>
<evidence type="ECO:0000313" key="8">
    <source>
        <dbReference type="Proteomes" id="UP000005778"/>
    </source>
</evidence>
<evidence type="ECO:0000313" key="7">
    <source>
        <dbReference type="EMBL" id="EIM65097.1"/>
    </source>
</evidence>
<protein>
    <recommendedName>
        <fullName evidence="9">Nucleotidyltransferase</fullName>
    </recommendedName>
</protein>
<dbReference type="GO" id="GO:0110001">
    <property type="term" value="C:toxin-antitoxin complex"/>
    <property type="evidence" value="ECO:0007669"/>
    <property type="project" value="InterPro"/>
</dbReference>
<evidence type="ECO:0008006" key="9">
    <source>
        <dbReference type="Google" id="ProtNLM"/>
    </source>
</evidence>
<name>I5B6I4_9BACT</name>
<dbReference type="Pfam" id="PF01934">
    <property type="entry name" value="HepT-like"/>
    <property type="match status" value="1"/>
</dbReference>
<dbReference type="InterPro" id="IPR037038">
    <property type="entry name" value="HepT-like_sf"/>
</dbReference>
<dbReference type="GO" id="GO:0004540">
    <property type="term" value="F:RNA nuclease activity"/>
    <property type="evidence" value="ECO:0007669"/>
    <property type="project" value="InterPro"/>
</dbReference>
<dbReference type="InterPro" id="IPR008201">
    <property type="entry name" value="HepT-like"/>
</dbReference>